<feature type="compositionally biased region" description="Basic and acidic residues" evidence="1">
    <location>
        <begin position="80"/>
        <end position="92"/>
    </location>
</feature>
<dbReference type="OrthoDB" id="3944408at2759"/>
<name>A0A2J5HNM1_9EURO</name>
<evidence type="ECO:0000313" key="3">
    <source>
        <dbReference type="EMBL" id="PLN78747.1"/>
    </source>
</evidence>
<evidence type="ECO:0000256" key="1">
    <source>
        <dbReference type="SAM" id="MobiDB-lite"/>
    </source>
</evidence>
<accession>A0A2J5HNM1</accession>
<dbReference type="Proteomes" id="UP000235023">
    <property type="component" value="Unassembled WGS sequence"/>
</dbReference>
<gene>
    <name evidence="3" type="ORF">BDW42DRAFT_201978</name>
</gene>
<dbReference type="AlphaFoldDB" id="A0A2J5HNM1"/>
<proteinExistence type="predicted"/>
<dbReference type="Pfam" id="PF22980">
    <property type="entry name" value="Myb_DNA-bind_8"/>
    <property type="match status" value="1"/>
</dbReference>
<evidence type="ECO:0000313" key="4">
    <source>
        <dbReference type="Proteomes" id="UP000235023"/>
    </source>
</evidence>
<evidence type="ECO:0000259" key="2">
    <source>
        <dbReference type="Pfam" id="PF22980"/>
    </source>
</evidence>
<feature type="domain" description="Myb-like DNA-binding" evidence="2">
    <location>
        <begin position="17"/>
        <end position="62"/>
    </location>
</feature>
<dbReference type="EMBL" id="KZ559571">
    <property type="protein sequence ID" value="PLN78747.1"/>
    <property type="molecule type" value="Genomic_DNA"/>
</dbReference>
<feature type="region of interest" description="Disordered" evidence="1">
    <location>
        <begin position="60"/>
        <end position="112"/>
    </location>
</feature>
<sequence length="248" mass="27708">MATNPRRGKAMPTDGPTPKFLYTIIKQLDLRSIDWGLVASQLEISNGHAARMRYARFKQQMEGTAPGSRAARAKKSSSKSKKEYSSKEDMMRESTPAQQPEHPQPQQTVKQEPLMSRYEADPFVKNDPYAQRTLNMAEIPHASSHTMAHSSGQMLMAPYSHGTVASVDLAMYPMSLNFGSPAPLKLERSADQLLGWPPVRLEQEVKSEVHEMAVKQEPKQEPPQEDDEVQFQGMSVVGETEAIDGRLN</sequence>
<protein>
    <recommendedName>
        <fullName evidence="2">Myb-like DNA-binding domain-containing protein</fullName>
    </recommendedName>
</protein>
<reference evidence="4" key="1">
    <citation type="submission" date="2017-12" db="EMBL/GenBank/DDBJ databases">
        <authorList>
            <consortium name="DOE Joint Genome Institute"/>
            <person name="Mondo S.J."/>
            <person name="Kjaerbolling I."/>
            <person name="Vesth T.C."/>
            <person name="Frisvad J.C."/>
            <person name="Nybo J.L."/>
            <person name="Theobald S."/>
            <person name="Kuo A."/>
            <person name="Bowyer P."/>
            <person name="Matsuda Y."/>
            <person name="Lyhne E.K."/>
            <person name="Kogle M.E."/>
            <person name="Clum A."/>
            <person name="Lipzen A."/>
            <person name="Salamov A."/>
            <person name="Ngan C.Y."/>
            <person name="Daum C."/>
            <person name="Chiniquy J."/>
            <person name="Barry K."/>
            <person name="LaButti K."/>
            <person name="Haridas S."/>
            <person name="Simmons B.A."/>
            <person name="Magnuson J.K."/>
            <person name="Mortensen U.H."/>
            <person name="Larsen T.O."/>
            <person name="Grigoriev I.V."/>
            <person name="Baker S.E."/>
            <person name="Andersen M.R."/>
            <person name="Nordberg H.P."/>
            <person name="Cantor M.N."/>
            <person name="Hua S.X."/>
        </authorList>
    </citation>
    <scope>NUCLEOTIDE SEQUENCE [LARGE SCALE GENOMIC DNA]</scope>
    <source>
        <strain evidence="4">IBT 19404</strain>
    </source>
</reference>
<dbReference type="InterPro" id="IPR054505">
    <property type="entry name" value="Myb_DNA-bind_8"/>
</dbReference>
<organism evidence="3 4">
    <name type="scientific">Aspergillus taichungensis</name>
    <dbReference type="NCBI Taxonomy" id="482145"/>
    <lineage>
        <taxon>Eukaryota</taxon>
        <taxon>Fungi</taxon>
        <taxon>Dikarya</taxon>
        <taxon>Ascomycota</taxon>
        <taxon>Pezizomycotina</taxon>
        <taxon>Eurotiomycetes</taxon>
        <taxon>Eurotiomycetidae</taxon>
        <taxon>Eurotiales</taxon>
        <taxon>Aspergillaceae</taxon>
        <taxon>Aspergillus</taxon>
        <taxon>Aspergillus subgen. Circumdati</taxon>
    </lineage>
</organism>
<feature type="compositionally biased region" description="Low complexity" evidence="1">
    <location>
        <begin position="96"/>
        <end position="107"/>
    </location>
</feature>
<keyword evidence="4" id="KW-1185">Reference proteome</keyword>